<keyword evidence="3" id="KW-1185">Reference proteome</keyword>
<feature type="compositionally biased region" description="Basic and acidic residues" evidence="1">
    <location>
        <begin position="42"/>
        <end position="57"/>
    </location>
</feature>
<dbReference type="Proteomes" id="UP001358586">
    <property type="component" value="Chromosome 6"/>
</dbReference>
<dbReference type="EMBL" id="JARKNE010000006">
    <property type="protein sequence ID" value="KAK5825011.1"/>
    <property type="molecule type" value="Genomic_DNA"/>
</dbReference>
<protein>
    <submittedName>
        <fullName evidence="2">Uncharacterized protein</fullName>
    </submittedName>
</protein>
<comment type="caution">
    <text evidence="2">The sequence shown here is derived from an EMBL/GenBank/DDBJ whole genome shotgun (WGS) entry which is preliminary data.</text>
</comment>
<organism evidence="2 3">
    <name type="scientific">Gossypium arboreum</name>
    <name type="common">Tree cotton</name>
    <name type="synonym">Gossypium nanking</name>
    <dbReference type="NCBI Taxonomy" id="29729"/>
    <lineage>
        <taxon>Eukaryota</taxon>
        <taxon>Viridiplantae</taxon>
        <taxon>Streptophyta</taxon>
        <taxon>Embryophyta</taxon>
        <taxon>Tracheophyta</taxon>
        <taxon>Spermatophyta</taxon>
        <taxon>Magnoliopsida</taxon>
        <taxon>eudicotyledons</taxon>
        <taxon>Gunneridae</taxon>
        <taxon>Pentapetalae</taxon>
        <taxon>rosids</taxon>
        <taxon>malvids</taxon>
        <taxon>Malvales</taxon>
        <taxon>Malvaceae</taxon>
        <taxon>Malvoideae</taxon>
        <taxon>Gossypium</taxon>
    </lineage>
</organism>
<feature type="region of interest" description="Disordered" evidence="1">
    <location>
        <begin position="42"/>
        <end position="71"/>
    </location>
</feature>
<sequence>MVWSSHEEVQSLLKKFYQVPKMERNKKSMKLETYYKEKASKLQDQLKKQTRKTKEVKAPMPPFGHDSSSSVLIPNQELPTFETFSKVLLKCDNLGHFPLGPVESNSLASDFLGNLLRFLVVQTRVMAP</sequence>
<proteinExistence type="predicted"/>
<evidence type="ECO:0000313" key="2">
    <source>
        <dbReference type="EMBL" id="KAK5825011.1"/>
    </source>
</evidence>
<gene>
    <name evidence="2" type="ORF">PVK06_019813</name>
</gene>
<name>A0ABR0PL58_GOSAR</name>
<reference evidence="2 3" key="1">
    <citation type="submission" date="2023-03" db="EMBL/GenBank/DDBJ databases">
        <title>WGS of Gossypium arboreum.</title>
        <authorList>
            <person name="Yu D."/>
        </authorList>
    </citation>
    <scope>NUCLEOTIDE SEQUENCE [LARGE SCALE GENOMIC DNA]</scope>
    <source>
        <tissue evidence="2">Leaf</tissue>
    </source>
</reference>
<accession>A0ABR0PL58</accession>
<evidence type="ECO:0000256" key="1">
    <source>
        <dbReference type="SAM" id="MobiDB-lite"/>
    </source>
</evidence>
<evidence type="ECO:0000313" key="3">
    <source>
        <dbReference type="Proteomes" id="UP001358586"/>
    </source>
</evidence>